<dbReference type="Proteomes" id="UP000499080">
    <property type="component" value="Unassembled WGS sequence"/>
</dbReference>
<evidence type="ECO:0000313" key="2">
    <source>
        <dbReference type="Proteomes" id="UP000499080"/>
    </source>
</evidence>
<name>A0A4Y2DZ63_ARAVE</name>
<sequence>MLDSGSQRSLVKESCWKKLGLKGRQTVHRTGGIDNLVVETSFQKVRLEFSPHFDLEIFKIDVLIVNRISNLPNFRVNLQAWPHLEGLKLEDPEFYISSSVEILIRADLYADLIIGKSIKGGMGSPTAIITRLGWILSSTVNADANSRIQQSVIGHVQVEFDLKGF</sequence>
<dbReference type="OrthoDB" id="6437296at2759"/>
<reference evidence="1 2" key="1">
    <citation type="journal article" date="2019" name="Sci. Rep.">
        <title>Orb-weaving spider Araneus ventricosus genome elucidates the spidroin gene catalogue.</title>
        <authorList>
            <person name="Kono N."/>
            <person name="Nakamura H."/>
            <person name="Ohtoshi R."/>
            <person name="Moran D.A.P."/>
            <person name="Shinohara A."/>
            <person name="Yoshida Y."/>
            <person name="Fujiwara M."/>
            <person name="Mori M."/>
            <person name="Tomita M."/>
            <person name="Arakawa K."/>
        </authorList>
    </citation>
    <scope>NUCLEOTIDE SEQUENCE [LARGE SCALE GENOMIC DNA]</scope>
</reference>
<comment type="caution">
    <text evidence="1">The sequence shown here is derived from an EMBL/GenBank/DDBJ whole genome shotgun (WGS) entry which is preliminary data.</text>
</comment>
<gene>
    <name evidence="1" type="ORF">AVEN_190818_1</name>
</gene>
<keyword evidence="2" id="KW-1185">Reference proteome</keyword>
<evidence type="ECO:0000313" key="1">
    <source>
        <dbReference type="EMBL" id="GBM22160.1"/>
    </source>
</evidence>
<dbReference type="AlphaFoldDB" id="A0A4Y2DZ63"/>
<organism evidence="1 2">
    <name type="scientific">Araneus ventricosus</name>
    <name type="common">Orbweaver spider</name>
    <name type="synonym">Epeira ventricosa</name>
    <dbReference type="NCBI Taxonomy" id="182803"/>
    <lineage>
        <taxon>Eukaryota</taxon>
        <taxon>Metazoa</taxon>
        <taxon>Ecdysozoa</taxon>
        <taxon>Arthropoda</taxon>
        <taxon>Chelicerata</taxon>
        <taxon>Arachnida</taxon>
        <taxon>Araneae</taxon>
        <taxon>Araneomorphae</taxon>
        <taxon>Entelegynae</taxon>
        <taxon>Araneoidea</taxon>
        <taxon>Araneidae</taxon>
        <taxon>Araneus</taxon>
    </lineage>
</organism>
<proteinExistence type="predicted"/>
<protein>
    <submittedName>
        <fullName evidence="1">Uncharacterized protein</fullName>
    </submittedName>
</protein>
<dbReference type="EMBL" id="BGPR01000475">
    <property type="protein sequence ID" value="GBM22160.1"/>
    <property type="molecule type" value="Genomic_DNA"/>
</dbReference>
<accession>A0A4Y2DZ63</accession>